<evidence type="ECO:0000313" key="2">
    <source>
        <dbReference type="EMBL" id="NME70757.1"/>
    </source>
</evidence>
<dbReference type="SUPFAM" id="SSF55729">
    <property type="entry name" value="Acyl-CoA N-acyltransferases (Nat)"/>
    <property type="match status" value="1"/>
</dbReference>
<evidence type="ECO:0000259" key="1">
    <source>
        <dbReference type="PROSITE" id="PS51186"/>
    </source>
</evidence>
<dbReference type="RefSeq" id="WP_169658988.1">
    <property type="nucleotide sequence ID" value="NZ_JABANE010000073.1"/>
</dbReference>
<dbReference type="EMBL" id="JABANE010000073">
    <property type="protein sequence ID" value="NME70757.1"/>
    <property type="molecule type" value="Genomic_DNA"/>
</dbReference>
<dbReference type="InterPro" id="IPR000182">
    <property type="entry name" value="GNAT_dom"/>
</dbReference>
<dbReference type="Proteomes" id="UP000576082">
    <property type="component" value="Unassembled WGS sequence"/>
</dbReference>
<feature type="domain" description="N-acetyltransferase" evidence="1">
    <location>
        <begin position="110"/>
        <end position="240"/>
    </location>
</feature>
<organism evidence="2 3">
    <name type="scientific">Flammeovirga aprica JL-4</name>
    <dbReference type="NCBI Taxonomy" id="694437"/>
    <lineage>
        <taxon>Bacteria</taxon>
        <taxon>Pseudomonadati</taxon>
        <taxon>Bacteroidota</taxon>
        <taxon>Cytophagia</taxon>
        <taxon>Cytophagales</taxon>
        <taxon>Flammeovirgaceae</taxon>
        <taxon>Flammeovirga</taxon>
    </lineage>
</organism>
<dbReference type="Gene3D" id="3.40.630.30">
    <property type="match status" value="1"/>
</dbReference>
<reference evidence="2 3" key="1">
    <citation type="submission" date="2020-04" db="EMBL/GenBank/DDBJ databases">
        <title>Flammeovirga sp. SR4, a novel species isolated from seawater.</title>
        <authorList>
            <person name="Wang X."/>
        </authorList>
    </citation>
    <scope>NUCLEOTIDE SEQUENCE [LARGE SCALE GENOMIC DNA]</scope>
    <source>
        <strain evidence="2 3">ATCC 23126</strain>
    </source>
</reference>
<keyword evidence="3" id="KW-1185">Reference proteome</keyword>
<dbReference type="AlphaFoldDB" id="A0A7X9RXV6"/>
<evidence type="ECO:0000313" key="3">
    <source>
        <dbReference type="Proteomes" id="UP000576082"/>
    </source>
</evidence>
<protein>
    <submittedName>
        <fullName evidence="2">GNAT family N-acetyltransferase</fullName>
    </submittedName>
</protein>
<dbReference type="InterPro" id="IPR016181">
    <property type="entry name" value="Acyl_CoA_acyltransferase"/>
</dbReference>
<proteinExistence type="predicted"/>
<dbReference type="PROSITE" id="PS51186">
    <property type="entry name" value="GNAT"/>
    <property type="match status" value="1"/>
</dbReference>
<keyword evidence="2" id="KW-0808">Transferase</keyword>
<dbReference type="CDD" id="cd04301">
    <property type="entry name" value="NAT_SF"/>
    <property type="match status" value="1"/>
</dbReference>
<name>A0A7X9RXV6_9BACT</name>
<accession>A0A7X9RXV6</accession>
<dbReference type="Pfam" id="PF13673">
    <property type="entry name" value="Acetyltransf_10"/>
    <property type="match status" value="1"/>
</dbReference>
<dbReference type="GO" id="GO:0016747">
    <property type="term" value="F:acyltransferase activity, transferring groups other than amino-acyl groups"/>
    <property type="evidence" value="ECO:0007669"/>
    <property type="project" value="InterPro"/>
</dbReference>
<gene>
    <name evidence="2" type="ORF">HHU12_22480</name>
</gene>
<sequence length="240" mass="26993">MNSQIVNNLYELWNCIGKLTKTISVNENYTSVTVEGSDWPYRVFDINPIDFALTLDEVIAKSQKKVLPQVITIDQPQLITPNEDLQFLMSQKNMALDMKDFSIEYKNNKNIIPVKTTTDAHHFADVASKSFGYRVDGEIINTIIQHEKIKAFLFQENNQSLGCGMLFVDASNNAGFHMIGTVPEGRGKGIGKHITERLLIEAEKHGCPNCVLHASAMGEPIYKKYGFEVFGELATCRVMQ</sequence>
<comment type="caution">
    <text evidence="2">The sequence shown here is derived from an EMBL/GenBank/DDBJ whole genome shotgun (WGS) entry which is preliminary data.</text>
</comment>